<dbReference type="Gene3D" id="3.40.50.1820">
    <property type="entry name" value="alpha/beta hydrolase"/>
    <property type="match status" value="2"/>
</dbReference>
<evidence type="ECO:0000256" key="2">
    <source>
        <dbReference type="ARBA" id="ARBA00022963"/>
    </source>
</evidence>
<gene>
    <name evidence="5" type="ORF">DUE52_08810</name>
</gene>
<dbReference type="InterPro" id="IPR029058">
    <property type="entry name" value="AB_hydrolase_fold"/>
</dbReference>
<dbReference type="Pfam" id="PF01738">
    <property type="entry name" value="DLH"/>
    <property type="match status" value="1"/>
</dbReference>
<organism evidence="5 6">
    <name type="scientific">Larkinella punicea</name>
    <dbReference type="NCBI Taxonomy" id="2315727"/>
    <lineage>
        <taxon>Bacteria</taxon>
        <taxon>Pseudomonadati</taxon>
        <taxon>Bacteroidota</taxon>
        <taxon>Cytophagia</taxon>
        <taxon>Cytophagales</taxon>
        <taxon>Spirosomataceae</taxon>
        <taxon>Larkinella</taxon>
    </lineage>
</organism>
<sequence length="379" mass="43102">MGKALYIGFCLLTYWSIYSPIELQTKPLSYGFYQVGFRTEQQVDSTRSYQPDRGIPYRPLSIHIWYPARKASTENLMPYRTYIGLETQREGFVTTDSNQVRAFCTNLVGGYRQYATTFMKNLTVSVDDILLAPTKAVYNAAPVHRKFPVILYAPSLSKPANQNHMACEYLASHGYVVISAASAGKHGQTMTKDTAGIMAQVRDLEYIMAQAYQLPAVDTSRVGTFGFSWGSMATVIYQMRNPNVKALACWDGSTEYQDYDLIKTVSGYNPAQLTGPYLYLCNQNEDWSTFPFFRSLANTTKHLYRLKKLEHAEFTAYWSFYASIKPTTNYQTDSYRAVCHYTLSFFDAYLKDNKKAKRVLQNSSEENGFSSKTIAKLSI</sequence>
<keyword evidence="3" id="KW-0443">Lipid metabolism</keyword>
<dbReference type="PANTHER" id="PTHR10272">
    <property type="entry name" value="PLATELET-ACTIVATING FACTOR ACETYLHYDROLASE"/>
    <property type="match status" value="1"/>
</dbReference>
<accession>A0A368JQL5</accession>
<feature type="domain" description="Dienelactone hydrolase" evidence="4">
    <location>
        <begin position="138"/>
        <end position="263"/>
    </location>
</feature>
<dbReference type="GO" id="GO:0016042">
    <property type="term" value="P:lipid catabolic process"/>
    <property type="evidence" value="ECO:0007669"/>
    <property type="project" value="UniProtKB-KW"/>
</dbReference>
<dbReference type="InterPro" id="IPR002925">
    <property type="entry name" value="Dienelactn_hydro"/>
</dbReference>
<keyword evidence="6" id="KW-1185">Reference proteome</keyword>
<keyword evidence="2" id="KW-0442">Lipid degradation</keyword>
<reference evidence="5 6" key="1">
    <citation type="submission" date="2018-07" db="EMBL/GenBank/DDBJ databases">
        <title>Genome analysis of Larkinella rosea.</title>
        <authorList>
            <person name="Zhou Z."/>
            <person name="Wang G."/>
        </authorList>
    </citation>
    <scope>NUCLEOTIDE SEQUENCE [LARGE SCALE GENOMIC DNA]</scope>
    <source>
        <strain evidence="6">zzj9</strain>
    </source>
</reference>
<evidence type="ECO:0000259" key="4">
    <source>
        <dbReference type="Pfam" id="PF01738"/>
    </source>
</evidence>
<evidence type="ECO:0000313" key="5">
    <source>
        <dbReference type="EMBL" id="RCR69928.1"/>
    </source>
</evidence>
<evidence type="ECO:0000313" key="6">
    <source>
        <dbReference type="Proteomes" id="UP000253383"/>
    </source>
</evidence>
<evidence type="ECO:0000256" key="3">
    <source>
        <dbReference type="ARBA" id="ARBA00023098"/>
    </source>
</evidence>
<protein>
    <recommendedName>
        <fullName evidence="4">Dienelactone hydrolase domain-containing protein</fullName>
    </recommendedName>
</protein>
<dbReference type="SUPFAM" id="SSF53474">
    <property type="entry name" value="alpha/beta-Hydrolases"/>
    <property type="match status" value="1"/>
</dbReference>
<dbReference type="Proteomes" id="UP000253383">
    <property type="component" value="Unassembled WGS sequence"/>
</dbReference>
<proteinExistence type="predicted"/>
<name>A0A368JQL5_9BACT</name>
<dbReference type="EMBL" id="QOWE01000006">
    <property type="protein sequence ID" value="RCR69928.1"/>
    <property type="molecule type" value="Genomic_DNA"/>
</dbReference>
<keyword evidence="1" id="KW-0378">Hydrolase</keyword>
<dbReference type="AlphaFoldDB" id="A0A368JQL5"/>
<evidence type="ECO:0000256" key="1">
    <source>
        <dbReference type="ARBA" id="ARBA00022801"/>
    </source>
</evidence>
<dbReference type="PANTHER" id="PTHR10272:SF0">
    <property type="entry name" value="PLATELET-ACTIVATING FACTOR ACETYLHYDROLASE"/>
    <property type="match status" value="1"/>
</dbReference>
<dbReference type="GO" id="GO:0003847">
    <property type="term" value="F:1-alkyl-2-acetylglycerophosphocholine esterase activity"/>
    <property type="evidence" value="ECO:0007669"/>
    <property type="project" value="TreeGrafter"/>
</dbReference>
<comment type="caution">
    <text evidence="5">The sequence shown here is derived from an EMBL/GenBank/DDBJ whole genome shotgun (WGS) entry which is preliminary data.</text>
</comment>